<sequence>LQAIFDAKRKFLWRSEGVPGEYKPSYNIAPGSYKFLFSPVVISSSQIHSKFNPSTDSETVQVMRWGLIPSFVPNALEQASSYKFATSNARAENILERPSYMDCIKHRRRCVAIAQGYIFRYSEAFVRFYEWRQENRKKMPYYISVAGENEPLMFMAGVFSVNEEQTLFSYSVITTGAVNEMAKVHDRMPVIFRDPEDIFEWIAPNLCSPISTVRYLQNLKEKLKTIELKIYPVTPLMNSTSFDSYQCIEPLDPSKPVVKNFPNTKKISEFFTRKRPNPADSENATNKEEGKSAIKEKLEDL</sequence>
<dbReference type="AlphaFoldDB" id="A0A0R3SR23"/>
<keyword evidence="7" id="KW-0238">DNA-binding</keyword>
<dbReference type="GO" id="GO:0106300">
    <property type="term" value="P:protein-DNA covalent cross-linking repair"/>
    <property type="evidence" value="ECO:0007669"/>
    <property type="project" value="InterPro"/>
</dbReference>
<dbReference type="GO" id="GO:0006508">
    <property type="term" value="P:proteolysis"/>
    <property type="evidence" value="ECO:0007669"/>
    <property type="project" value="UniProtKB-KW"/>
</dbReference>
<dbReference type="PANTHER" id="PTHR13604:SF0">
    <property type="entry name" value="ABASIC SITE PROCESSING PROTEIN HMCES"/>
    <property type="match status" value="1"/>
</dbReference>
<evidence type="ECO:0000256" key="12">
    <source>
        <dbReference type="SAM" id="MobiDB-lite"/>
    </source>
</evidence>
<feature type="region of interest" description="Disordered" evidence="12">
    <location>
        <begin position="270"/>
        <end position="301"/>
    </location>
</feature>
<evidence type="ECO:0000256" key="11">
    <source>
        <dbReference type="ARBA" id="ARBA00031130"/>
    </source>
</evidence>
<keyword evidence="6" id="KW-0190">Covalent protein-DNA linkage</keyword>
<keyword evidence="4" id="KW-0227">DNA damage</keyword>
<proteinExistence type="inferred from homology"/>
<keyword evidence="8" id="KW-0456">Lyase</keyword>
<dbReference type="STRING" id="6216.A0A0R3SR23"/>
<comment type="similarity">
    <text evidence="1">Belongs to the SOS response-associated peptidase family.</text>
</comment>
<dbReference type="WBParaSite" id="HDID_0000757901-mRNA-1">
    <property type="protein sequence ID" value="HDID_0000757901-mRNA-1"/>
    <property type="gene ID" value="HDID_0000757901"/>
</dbReference>
<dbReference type="PANTHER" id="PTHR13604">
    <property type="entry name" value="DC12-RELATED"/>
    <property type="match status" value="1"/>
</dbReference>
<evidence type="ECO:0000256" key="6">
    <source>
        <dbReference type="ARBA" id="ARBA00023124"/>
    </source>
</evidence>
<evidence type="ECO:0000256" key="4">
    <source>
        <dbReference type="ARBA" id="ARBA00022763"/>
    </source>
</evidence>
<evidence type="ECO:0000256" key="3">
    <source>
        <dbReference type="ARBA" id="ARBA00022670"/>
    </source>
</evidence>
<evidence type="ECO:0000256" key="1">
    <source>
        <dbReference type="ARBA" id="ARBA00008136"/>
    </source>
</evidence>
<dbReference type="GO" id="GO:0008233">
    <property type="term" value="F:peptidase activity"/>
    <property type="evidence" value="ECO:0007669"/>
    <property type="project" value="UniProtKB-KW"/>
</dbReference>
<dbReference type="Gene3D" id="3.90.1680.10">
    <property type="entry name" value="SOS response associated peptidase-like"/>
    <property type="match status" value="1"/>
</dbReference>
<dbReference type="InterPro" id="IPR003738">
    <property type="entry name" value="SRAP"/>
</dbReference>
<feature type="compositionally biased region" description="Basic and acidic residues" evidence="12">
    <location>
        <begin position="285"/>
        <end position="301"/>
    </location>
</feature>
<protein>
    <recommendedName>
        <fullName evidence="2">Abasic site processing protein HMCES</fullName>
    </recommendedName>
    <alternativeName>
        <fullName evidence="9">Embryonic stem cell-specific 5-hydroxymethylcytosine-binding protein</fullName>
    </alternativeName>
    <alternativeName>
        <fullName evidence="10">Peptidase HMCES</fullName>
    </alternativeName>
    <alternativeName>
        <fullName evidence="11">SRAP domain-containing protein 1</fullName>
    </alternativeName>
</protein>
<dbReference type="InterPro" id="IPR036590">
    <property type="entry name" value="SRAP-like"/>
</dbReference>
<reference evidence="13" key="1">
    <citation type="submission" date="2017-02" db="UniProtKB">
        <authorList>
            <consortium name="WormBaseParasite"/>
        </authorList>
    </citation>
    <scope>IDENTIFICATION</scope>
</reference>
<name>A0A0R3SR23_HYMDI</name>
<evidence type="ECO:0000256" key="8">
    <source>
        <dbReference type="ARBA" id="ARBA00023239"/>
    </source>
</evidence>
<dbReference type="GO" id="GO:0016829">
    <property type="term" value="F:lyase activity"/>
    <property type="evidence" value="ECO:0007669"/>
    <property type="project" value="UniProtKB-KW"/>
</dbReference>
<evidence type="ECO:0000256" key="10">
    <source>
        <dbReference type="ARBA" id="ARBA00030898"/>
    </source>
</evidence>
<evidence type="ECO:0000256" key="9">
    <source>
        <dbReference type="ARBA" id="ARBA00030390"/>
    </source>
</evidence>
<evidence type="ECO:0000256" key="7">
    <source>
        <dbReference type="ARBA" id="ARBA00023125"/>
    </source>
</evidence>
<keyword evidence="5" id="KW-0378">Hydrolase</keyword>
<evidence type="ECO:0000313" key="13">
    <source>
        <dbReference type="WBParaSite" id="HDID_0000757901-mRNA-1"/>
    </source>
</evidence>
<accession>A0A0R3SR23</accession>
<evidence type="ECO:0000256" key="2">
    <source>
        <dbReference type="ARBA" id="ARBA00015888"/>
    </source>
</evidence>
<keyword evidence="3" id="KW-0645">Protease</keyword>
<evidence type="ECO:0000256" key="5">
    <source>
        <dbReference type="ARBA" id="ARBA00022801"/>
    </source>
</evidence>
<dbReference type="Pfam" id="PF02586">
    <property type="entry name" value="SRAP"/>
    <property type="match status" value="1"/>
</dbReference>
<dbReference type="GO" id="GO:0003697">
    <property type="term" value="F:single-stranded DNA binding"/>
    <property type="evidence" value="ECO:0007669"/>
    <property type="project" value="InterPro"/>
</dbReference>
<dbReference type="SUPFAM" id="SSF143081">
    <property type="entry name" value="BB1717-like"/>
    <property type="match status" value="1"/>
</dbReference>
<organism evidence="13">
    <name type="scientific">Hymenolepis diminuta</name>
    <name type="common">Rat tapeworm</name>
    <dbReference type="NCBI Taxonomy" id="6216"/>
    <lineage>
        <taxon>Eukaryota</taxon>
        <taxon>Metazoa</taxon>
        <taxon>Spiralia</taxon>
        <taxon>Lophotrochozoa</taxon>
        <taxon>Platyhelminthes</taxon>
        <taxon>Cestoda</taxon>
        <taxon>Eucestoda</taxon>
        <taxon>Cyclophyllidea</taxon>
        <taxon>Hymenolepididae</taxon>
        <taxon>Hymenolepis</taxon>
    </lineage>
</organism>